<feature type="compositionally biased region" description="Low complexity" evidence="1">
    <location>
        <begin position="186"/>
        <end position="199"/>
    </location>
</feature>
<evidence type="ECO:0000313" key="2">
    <source>
        <dbReference type="EMBL" id="KAK4217831.1"/>
    </source>
</evidence>
<feature type="compositionally biased region" description="Basic and acidic residues" evidence="1">
    <location>
        <begin position="13"/>
        <end position="29"/>
    </location>
</feature>
<reference evidence="2" key="1">
    <citation type="journal article" date="2023" name="Mol. Phylogenet. Evol.">
        <title>Genome-scale phylogeny and comparative genomics of the fungal order Sordariales.</title>
        <authorList>
            <person name="Hensen N."/>
            <person name="Bonometti L."/>
            <person name="Westerberg I."/>
            <person name="Brannstrom I.O."/>
            <person name="Guillou S."/>
            <person name="Cros-Aarteil S."/>
            <person name="Calhoun S."/>
            <person name="Haridas S."/>
            <person name="Kuo A."/>
            <person name="Mondo S."/>
            <person name="Pangilinan J."/>
            <person name="Riley R."/>
            <person name="LaButti K."/>
            <person name="Andreopoulos B."/>
            <person name="Lipzen A."/>
            <person name="Chen C."/>
            <person name="Yan M."/>
            <person name="Daum C."/>
            <person name="Ng V."/>
            <person name="Clum A."/>
            <person name="Steindorff A."/>
            <person name="Ohm R.A."/>
            <person name="Martin F."/>
            <person name="Silar P."/>
            <person name="Natvig D.O."/>
            <person name="Lalanne C."/>
            <person name="Gautier V."/>
            <person name="Ament-Velasquez S.L."/>
            <person name="Kruys A."/>
            <person name="Hutchinson M.I."/>
            <person name="Powell A.J."/>
            <person name="Barry K."/>
            <person name="Miller A.N."/>
            <person name="Grigoriev I.V."/>
            <person name="Debuchy R."/>
            <person name="Gladieux P."/>
            <person name="Hiltunen Thoren M."/>
            <person name="Johannesson H."/>
        </authorList>
    </citation>
    <scope>NUCLEOTIDE SEQUENCE</scope>
    <source>
        <strain evidence="2">PSN293</strain>
    </source>
</reference>
<feature type="compositionally biased region" description="Polar residues" evidence="1">
    <location>
        <begin position="407"/>
        <end position="416"/>
    </location>
</feature>
<comment type="caution">
    <text evidence="2">The sequence shown here is derived from an EMBL/GenBank/DDBJ whole genome shotgun (WGS) entry which is preliminary data.</text>
</comment>
<dbReference type="EMBL" id="MU858057">
    <property type="protein sequence ID" value="KAK4217831.1"/>
    <property type="molecule type" value="Genomic_DNA"/>
</dbReference>
<feature type="compositionally biased region" description="Polar residues" evidence="1">
    <location>
        <begin position="249"/>
        <end position="260"/>
    </location>
</feature>
<dbReference type="AlphaFoldDB" id="A0AAN6YGW6"/>
<feature type="compositionally biased region" description="Polar residues" evidence="1">
    <location>
        <begin position="429"/>
        <end position="439"/>
    </location>
</feature>
<gene>
    <name evidence="2" type="ORF">QBC37DRAFT_33561</name>
</gene>
<evidence type="ECO:0000313" key="3">
    <source>
        <dbReference type="Proteomes" id="UP001301769"/>
    </source>
</evidence>
<sequence length="459" mass="48163">MSVFGFMKKSRQAAKEHAAKQAEKEKAEQLKAPYKHVPSHAAIDALSGGPATWRDADRPKILEQNRRRSAMTASGMGMGGMMTPVHQGMPRVNSSLSHVSYPSAYASPHVHVPRAYSYSGMAAPGWSHYGGDVNYTPMSGATSFTGKGKEVERIMVDSGRASRASSNGSARGPSPPGGSHSGKDMSGSPVGSSGNSTSSQDDLEMKPIKHASSTSAATPVSTRPTTMEPESLHRLHPSHNRRTSDSHQGRSSVPSPRYGNSRSSSSASLTAAGIPPVPALPAMPFGTAISSPHASSSASSTTSSITVVPASTTSLNKMPAPVPVPVPSPVAEEKKEFQGFESHAHGTIGVATTLATAQNNRRTSKYTRFSELETISSDVSADVRNLGSTLGPREKTPTISSVTALPTTFDESSLPSHQPDLPPPRTGKLSKTISKTSSVKPAKKNRWSFRGSKSTAVAV</sequence>
<accession>A0AAN6YGW6</accession>
<feature type="region of interest" description="Disordered" evidence="1">
    <location>
        <begin position="1"/>
        <end position="31"/>
    </location>
</feature>
<proteinExistence type="predicted"/>
<evidence type="ECO:0000256" key="1">
    <source>
        <dbReference type="SAM" id="MobiDB-lite"/>
    </source>
</evidence>
<feature type="region of interest" description="Disordered" evidence="1">
    <location>
        <begin position="159"/>
        <end position="307"/>
    </location>
</feature>
<feature type="compositionally biased region" description="Low complexity" evidence="1">
    <location>
        <begin position="211"/>
        <end position="226"/>
    </location>
</feature>
<feature type="compositionally biased region" description="Low complexity" evidence="1">
    <location>
        <begin position="159"/>
        <end position="172"/>
    </location>
</feature>
<dbReference type="Proteomes" id="UP001301769">
    <property type="component" value="Unassembled WGS sequence"/>
</dbReference>
<feature type="region of interest" description="Disordered" evidence="1">
    <location>
        <begin position="407"/>
        <end position="459"/>
    </location>
</feature>
<reference evidence="2" key="2">
    <citation type="submission" date="2023-05" db="EMBL/GenBank/DDBJ databases">
        <authorList>
            <consortium name="Lawrence Berkeley National Laboratory"/>
            <person name="Steindorff A."/>
            <person name="Hensen N."/>
            <person name="Bonometti L."/>
            <person name="Westerberg I."/>
            <person name="Brannstrom I.O."/>
            <person name="Guillou S."/>
            <person name="Cros-Aarteil S."/>
            <person name="Calhoun S."/>
            <person name="Haridas S."/>
            <person name="Kuo A."/>
            <person name="Mondo S."/>
            <person name="Pangilinan J."/>
            <person name="Riley R."/>
            <person name="Labutti K."/>
            <person name="Andreopoulos B."/>
            <person name="Lipzen A."/>
            <person name="Chen C."/>
            <person name="Yanf M."/>
            <person name="Daum C."/>
            <person name="Ng V."/>
            <person name="Clum A."/>
            <person name="Ohm R."/>
            <person name="Martin F."/>
            <person name="Silar P."/>
            <person name="Natvig D."/>
            <person name="Lalanne C."/>
            <person name="Gautier V."/>
            <person name="Ament-Velasquez S.L."/>
            <person name="Kruys A."/>
            <person name="Hutchinson M.I."/>
            <person name="Powell A.J."/>
            <person name="Barry K."/>
            <person name="Miller A.N."/>
            <person name="Grigoriev I.V."/>
            <person name="Debuchy R."/>
            <person name="Gladieux P."/>
            <person name="Thoren M.H."/>
            <person name="Johannesson H."/>
        </authorList>
    </citation>
    <scope>NUCLEOTIDE SEQUENCE</scope>
    <source>
        <strain evidence="2">PSN293</strain>
    </source>
</reference>
<keyword evidence="3" id="KW-1185">Reference proteome</keyword>
<feature type="compositionally biased region" description="Low complexity" evidence="1">
    <location>
        <begin position="287"/>
        <end position="307"/>
    </location>
</feature>
<protein>
    <submittedName>
        <fullName evidence="2">Uncharacterized protein</fullName>
    </submittedName>
</protein>
<name>A0AAN6YGW6_9PEZI</name>
<organism evidence="2 3">
    <name type="scientific">Rhypophila decipiens</name>
    <dbReference type="NCBI Taxonomy" id="261697"/>
    <lineage>
        <taxon>Eukaryota</taxon>
        <taxon>Fungi</taxon>
        <taxon>Dikarya</taxon>
        <taxon>Ascomycota</taxon>
        <taxon>Pezizomycotina</taxon>
        <taxon>Sordariomycetes</taxon>
        <taxon>Sordariomycetidae</taxon>
        <taxon>Sordariales</taxon>
        <taxon>Naviculisporaceae</taxon>
        <taxon>Rhypophila</taxon>
    </lineage>
</organism>